<keyword evidence="5 7" id="KW-1133">Transmembrane helix</keyword>
<evidence type="ECO:0000256" key="6">
    <source>
        <dbReference type="ARBA" id="ARBA00023136"/>
    </source>
</evidence>
<evidence type="ECO:0000256" key="5">
    <source>
        <dbReference type="ARBA" id="ARBA00022989"/>
    </source>
</evidence>
<sequence>MKTGLVAFFAALLLLCENGSDVQGLFVPSSTPIGTTFTGVKSLSSSVLELRGGAKKRGSSIKPAKTVTGKKKVGDKLKAEKQSPVSKLLENYRKVLPYTRAYITAIGVCTLLGVVLGEELSQSILALDPLRTLAGGEIWRFFTAASYLGTPSVTWLLDSYYLLQYGSSLEQAYGAAQYVVFLFSQLAILSILSILFGQPFFARSMITAMLHVLSRAMPKQQVRWLIFTVPYWSLPYGLMATDVLQAQSAGAAVPHILGIISGHFFHFHRFIWPKVGGEDWLKAPAFLSKYVDPAPRADAAKESVSRALKSRRKGKGKKLGL</sequence>
<evidence type="ECO:0000256" key="9">
    <source>
        <dbReference type="SAM" id="SignalP"/>
    </source>
</evidence>
<name>A0A0P0YV82_9STRA</name>
<feature type="signal peptide" evidence="9">
    <location>
        <begin position="1"/>
        <end position="24"/>
    </location>
</feature>
<feature type="transmembrane region" description="Helical" evidence="7">
    <location>
        <begin position="98"/>
        <end position="117"/>
    </location>
</feature>
<dbReference type="GO" id="GO:0006950">
    <property type="term" value="P:response to stress"/>
    <property type="evidence" value="ECO:0007669"/>
    <property type="project" value="UniProtKB-ARBA"/>
</dbReference>
<dbReference type="PANTHER" id="PTHR11009">
    <property type="entry name" value="DER1-LIKE PROTEIN, DERLIN"/>
    <property type="match status" value="1"/>
</dbReference>
<dbReference type="SUPFAM" id="SSF144091">
    <property type="entry name" value="Rhomboid-like"/>
    <property type="match status" value="1"/>
</dbReference>
<keyword evidence="3 7" id="KW-0812">Transmembrane</keyword>
<evidence type="ECO:0000256" key="3">
    <source>
        <dbReference type="ARBA" id="ARBA00022692"/>
    </source>
</evidence>
<dbReference type="Pfam" id="PF04511">
    <property type="entry name" value="DER1"/>
    <property type="match status" value="1"/>
</dbReference>
<feature type="chain" id="PRO_5006057776" description="Derlin" evidence="9">
    <location>
        <begin position="25"/>
        <end position="321"/>
    </location>
</feature>
<dbReference type="GO" id="GO:0005789">
    <property type="term" value="C:endoplasmic reticulum membrane"/>
    <property type="evidence" value="ECO:0007669"/>
    <property type="project" value="UniProtKB-SubCell"/>
</dbReference>
<evidence type="ECO:0000256" key="1">
    <source>
        <dbReference type="ARBA" id="ARBA00004477"/>
    </source>
</evidence>
<evidence type="ECO:0000256" key="4">
    <source>
        <dbReference type="ARBA" id="ARBA00022824"/>
    </source>
</evidence>
<proteinExistence type="evidence at transcript level"/>
<feature type="transmembrane region" description="Helical" evidence="7">
    <location>
        <begin position="177"/>
        <end position="201"/>
    </location>
</feature>
<comment type="subcellular location">
    <subcellularLocation>
        <location evidence="1 7">Endoplasmic reticulum membrane</location>
        <topology evidence="1 7">Multi-pass membrane protein</topology>
    </subcellularLocation>
</comment>
<evidence type="ECO:0000256" key="8">
    <source>
        <dbReference type="SAM" id="MobiDB-lite"/>
    </source>
</evidence>
<comment type="caution">
    <text evidence="7">Lacks conserved residue(s) required for the propagation of feature annotation.</text>
</comment>
<accession>A0A0P0YV82</accession>
<comment type="similarity">
    <text evidence="2 7">Belongs to the derlin family.</text>
</comment>
<keyword evidence="6 7" id="KW-0472">Membrane</keyword>
<dbReference type="AlphaFoldDB" id="A0A0P0YV82"/>
<feature type="compositionally biased region" description="Basic residues" evidence="8">
    <location>
        <begin position="308"/>
        <end position="321"/>
    </location>
</feature>
<dbReference type="Gene3D" id="1.20.1540.10">
    <property type="entry name" value="Rhomboid-like"/>
    <property type="match status" value="1"/>
</dbReference>
<evidence type="ECO:0000313" key="10">
    <source>
        <dbReference type="EMBL" id="BAT25218.1"/>
    </source>
</evidence>
<organism evidence="10">
    <name type="scientific">Nitzschia sp. IriIs04</name>
    <dbReference type="NCBI Taxonomy" id="1444690"/>
    <lineage>
        <taxon>Eukaryota</taxon>
        <taxon>Sar</taxon>
        <taxon>Stramenopiles</taxon>
        <taxon>Ochrophyta</taxon>
        <taxon>Bacillariophyta</taxon>
        <taxon>Bacillariophyceae</taxon>
        <taxon>Bacillariophycidae</taxon>
        <taxon>Bacillariales</taxon>
        <taxon>Bacillariaceae</taxon>
        <taxon>Nitzschia</taxon>
    </lineage>
</organism>
<reference evidence="10" key="1">
    <citation type="submission" date="2015-04" db="EMBL/GenBank/DDBJ databases">
        <title>Plastid of Nitzschia.</title>
        <authorList>
            <person name="Kamikawa R."/>
        </authorList>
    </citation>
    <scope>NUCLEOTIDE SEQUENCE</scope>
</reference>
<feature type="transmembrane region" description="Helical" evidence="7">
    <location>
        <begin position="138"/>
        <end position="157"/>
    </location>
</feature>
<comment type="function">
    <text evidence="7">May be involved in the degradation of misfolded endoplasmic reticulum (ER) luminal proteins.</text>
</comment>
<protein>
    <recommendedName>
        <fullName evidence="7">Derlin</fullName>
    </recommendedName>
</protein>
<keyword evidence="9" id="KW-0732">Signal</keyword>
<dbReference type="InterPro" id="IPR007599">
    <property type="entry name" value="DER1"/>
</dbReference>
<dbReference type="EMBL" id="LC052636">
    <property type="protein sequence ID" value="BAT25218.1"/>
    <property type="molecule type" value="mRNA"/>
</dbReference>
<dbReference type="InterPro" id="IPR035952">
    <property type="entry name" value="Rhomboid-like_sf"/>
</dbReference>
<evidence type="ECO:0000256" key="2">
    <source>
        <dbReference type="ARBA" id="ARBA00008917"/>
    </source>
</evidence>
<feature type="region of interest" description="Disordered" evidence="8">
    <location>
        <begin position="295"/>
        <end position="321"/>
    </location>
</feature>
<keyword evidence="4 7" id="KW-0256">Endoplasmic reticulum</keyword>
<evidence type="ECO:0000256" key="7">
    <source>
        <dbReference type="RuleBase" id="RU363059"/>
    </source>
</evidence>
<gene>
    <name evidence="10" type="primary">sDer1-1</name>
</gene>